<keyword evidence="2" id="KW-0812">Transmembrane</keyword>
<sequence>MAKLEKKARKPILRESVFSILAEIVPLICANRETTNNLLPVSSNNSNNAPMLLEQNFLTFKAFLGSALHIPTRQRIGILVFLSGLLHYVSQISTNTLLESQSDRVSIGEAISQLTPLIAHTTLFIISYIMSWTLVLPLNPGLLIFLGVILTYAPFLVYPYLVRHSSASGILVDCGVFNLSVIGFTGAVTFAFCLFFAAVVFTVLYTLWCFMYRMKPASGQDSKVTDDMKPASGQDSKVTDALSSLVLEELNANDNI</sequence>
<feature type="transmembrane region" description="Helical" evidence="2">
    <location>
        <begin position="142"/>
        <end position="161"/>
    </location>
</feature>
<keyword evidence="2" id="KW-1133">Transmembrane helix</keyword>
<gene>
    <name evidence="3" type="ORF">TSUD_181560</name>
</gene>
<protein>
    <submittedName>
        <fullName evidence="3">Uncharacterized protein</fullName>
    </submittedName>
</protein>
<dbReference type="OrthoDB" id="1435679at2759"/>
<keyword evidence="2" id="KW-0472">Membrane</keyword>
<proteinExistence type="predicted"/>
<feature type="region of interest" description="Disordered" evidence="1">
    <location>
        <begin position="218"/>
        <end position="237"/>
    </location>
</feature>
<keyword evidence="4" id="KW-1185">Reference proteome</keyword>
<evidence type="ECO:0000313" key="3">
    <source>
        <dbReference type="EMBL" id="GAU49478.1"/>
    </source>
</evidence>
<dbReference type="Proteomes" id="UP000242715">
    <property type="component" value="Unassembled WGS sequence"/>
</dbReference>
<name>A0A2Z6NZ83_TRISU</name>
<evidence type="ECO:0000313" key="4">
    <source>
        <dbReference type="Proteomes" id="UP000242715"/>
    </source>
</evidence>
<dbReference type="EMBL" id="DF974572">
    <property type="protein sequence ID" value="GAU49478.1"/>
    <property type="molecule type" value="Genomic_DNA"/>
</dbReference>
<accession>A0A2Z6NZ83</accession>
<reference evidence="4" key="1">
    <citation type="journal article" date="2017" name="Front. Plant Sci.">
        <title>Climate Clever Clovers: New Paradigm to Reduce the Environmental Footprint of Ruminants by Breeding Low Methanogenic Forages Utilizing Haplotype Variation.</title>
        <authorList>
            <person name="Kaur P."/>
            <person name="Appels R."/>
            <person name="Bayer P.E."/>
            <person name="Keeble-Gagnere G."/>
            <person name="Wang J."/>
            <person name="Hirakawa H."/>
            <person name="Shirasawa K."/>
            <person name="Vercoe P."/>
            <person name="Stefanova K."/>
            <person name="Durmic Z."/>
            <person name="Nichols P."/>
            <person name="Revell C."/>
            <person name="Isobe S.N."/>
            <person name="Edwards D."/>
            <person name="Erskine W."/>
        </authorList>
    </citation>
    <scope>NUCLEOTIDE SEQUENCE [LARGE SCALE GENOMIC DNA]</scope>
    <source>
        <strain evidence="4">cv. Daliak</strain>
    </source>
</reference>
<organism evidence="3 4">
    <name type="scientific">Trifolium subterraneum</name>
    <name type="common">Subterranean clover</name>
    <dbReference type="NCBI Taxonomy" id="3900"/>
    <lineage>
        <taxon>Eukaryota</taxon>
        <taxon>Viridiplantae</taxon>
        <taxon>Streptophyta</taxon>
        <taxon>Embryophyta</taxon>
        <taxon>Tracheophyta</taxon>
        <taxon>Spermatophyta</taxon>
        <taxon>Magnoliopsida</taxon>
        <taxon>eudicotyledons</taxon>
        <taxon>Gunneridae</taxon>
        <taxon>Pentapetalae</taxon>
        <taxon>rosids</taxon>
        <taxon>fabids</taxon>
        <taxon>Fabales</taxon>
        <taxon>Fabaceae</taxon>
        <taxon>Papilionoideae</taxon>
        <taxon>50 kb inversion clade</taxon>
        <taxon>NPAAA clade</taxon>
        <taxon>Hologalegina</taxon>
        <taxon>IRL clade</taxon>
        <taxon>Trifolieae</taxon>
        <taxon>Trifolium</taxon>
    </lineage>
</organism>
<feature type="transmembrane region" description="Helical" evidence="2">
    <location>
        <begin position="114"/>
        <end position="135"/>
    </location>
</feature>
<evidence type="ECO:0000256" key="1">
    <source>
        <dbReference type="SAM" id="MobiDB-lite"/>
    </source>
</evidence>
<feature type="transmembrane region" description="Helical" evidence="2">
    <location>
        <begin position="76"/>
        <end position="94"/>
    </location>
</feature>
<feature type="transmembrane region" description="Helical" evidence="2">
    <location>
        <begin position="181"/>
        <end position="208"/>
    </location>
</feature>
<dbReference type="AlphaFoldDB" id="A0A2Z6NZ83"/>
<evidence type="ECO:0000256" key="2">
    <source>
        <dbReference type="SAM" id="Phobius"/>
    </source>
</evidence>